<dbReference type="CDD" id="cd01836">
    <property type="entry name" value="FeeA_FeeB_like"/>
    <property type="match status" value="1"/>
</dbReference>
<protein>
    <submittedName>
        <fullName evidence="3">SGNH/GDSL hydrolase family protein</fullName>
    </submittedName>
</protein>
<keyword evidence="1" id="KW-0472">Membrane</keyword>
<name>A0A931IUS3_9BURK</name>
<feature type="domain" description="SGNH hydrolase-type esterase" evidence="2">
    <location>
        <begin position="69"/>
        <end position="243"/>
    </location>
</feature>
<dbReference type="EMBL" id="JAEDAL010000002">
    <property type="protein sequence ID" value="MBH9552327.1"/>
    <property type="molecule type" value="Genomic_DNA"/>
</dbReference>
<feature type="transmembrane region" description="Helical" evidence="1">
    <location>
        <begin position="12"/>
        <end position="31"/>
    </location>
</feature>
<dbReference type="Gene3D" id="3.40.50.1110">
    <property type="entry name" value="SGNH hydrolase"/>
    <property type="match status" value="1"/>
</dbReference>
<evidence type="ECO:0000313" key="3">
    <source>
        <dbReference type="EMBL" id="MBH9552327.1"/>
    </source>
</evidence>
<sequence length="268" mass="28529">MPASPSPALRHWALHGVLLALKLLLAPVLLIQGARVRRRALELPEAPGPRLGQVGADDGRQSPLRLLIVGDSSAAGVGALHQDQALAVTVAHQLHQTLQRPVHWQLVASTGWTSACAVAALPQQNLQPADVWVSVLGVNDVVRQVGPTRTLRNLLTLQAMVHAQSGAVHWVHCAVPPLHRFPLLPAPLRWVLGAQARLLNQTLVAVLVRREGIQVLGMPPGLSEMGGLMAEDGFHPGPAGYALWGQHVARQVADVVRRGGAPGLKARP</sequence>
<keyword evidence="3" id="KW-0378">Hydrolase</keyword>
<dbReference type="Proteomes" id="UP000620139">
    <property type="component" value="Unassembled WGS sequence"/>
</dbReference>
<proteinExistence type="predicted"/>
<dbReference type="InterPro" id="IPR036514">
    <property type="entry name" value="SGNH_hydro_sf"/>
</dbReference>
<dbReference type="RefSeq" id="WP_198099948.1">
    <property type="nucleotide sequence ID" value="NZ_JAEDAL010000002.1"/>
</dbReference>
<evidence type="ECO:0000256" key="1">
    <source>
        <dbReference type="SAM" id="Phobius"/>
    </source>
</evidence>
<dbReference type="GO" id="GO:0016788">
    <property type="term" value="F:hydrolase activity, acting on ester bonds"/>
    <property type="evidence" value="ECO:0007669"/>
    <property type="project" value="UniProtKB-ARBA"/>
</dbReference>
<evidence type="ECO:0000313" key="4">
    <source>
        <dbReference type="Proteomes" id="UP000620139"/>
    </source>
</evidence>
<dbReference type="AlphaFoldDB" id="A0A931IUS3"/>
<dbReference type="Pfam" id="PF13472">
    <property type="entry name" value="Lipase_GDSL_2"/>
    <property type="match status" value="1"/>
</dbReference>
<evidence type="ECO:0000259" key="2">
    <source>
        <dbReference type="Pfam" id="PF13472"/>
    </source>
</evidence>
<reference evidence="3" key="1">
    <citation type="submission" date="2020-12" db="EMBL/GenBank/DDBJ databases">
        <title>The genome sequence of Inhella sp. 4Y17.</title>
        <authorList>
            <person name="Liu Y."/>
        </authorList>
    </citation>
    <scope>NUCLEOTIDE SEQUENCE</scope>
    <source>
        <strain evidence="3">4Y10</strain>
    </source>
</reference>
<comment type="caution">
    <text evidence="3">The sequence shown here is derived from an EMBL/GenBank/DDBJ whole genome shotgun (WGS) entry which is preliminary data.</text>
</comment>
<organism evidence="3 4">
    <name type="scientific">Inhella gelatinilytica</name>
    <dbReference type="NCBI Taxonomy" id="2795030"/>
    <lineage>
        <taxon>Bacteria</taxon>
        <taxon>Pseudomonadati</taxon>
        <taxon>Pseudomonadota</taxon>
        <taxon>Betaproteobacteria</taxon>
        <taxon>Burkholderiales</taxon>
        <taxon>Sphaerotilaceae</taxon>
        <taxon>Inhella</taxon>
    </lineage>
</organism>
<accession>A0A931IUS3</accession>
<gene>
    <name evidence="3" type="ORF">I7X43_05615</name>
</gene>
<keyword evidence="1" id="KW-1133">Transmembrane helix</keyword>
<dbReference type="InterPro" id="IPR013830">
    <property type="entry name" value="SGNH_hydro"/>
</dbReference>
<dbReference type="SUPFAM" id="SSF52266">
    <property type="entry name" value="SGNH hydrolase"/>
    <property type="match status" value="1"/>
</dbReference>
<keyword evidence="1" id="KW-0812">Transmembrane</keyword>
<keyword evidence="4" id="KW-1185">Reference proteome</keyword>